<evidence type="ECO:0000313" key="4">
    <source>
        <dbReference type="Proteomes" id="UP001303160"/>
    </source>
</evidence>
<dbReference type="GO" id="GO:0016020">
    <property type="term" value="C:membrane"/>
    <property type="evidence" value="ECO:0007669"/>
    <property type="project" value="TreeGrafter"/>
</dbReference>
<dbReference type="PANTHER" id="PTHR31145">
    <property type="entry name" value="INTEGRAL MEMBRANE PROTEIN (AFU_ORTHOLOGUE AFUA_7G01610)"/>
    <property type="match status" value="1"/>
</dbReference>
<proteinExistence type="predicted"/>
<comment type="caution">
    <text evidence="3">The sequence shown here is derived from an EMBL/GenBank/DDBJ whole genome shotgun (WGS) entry which is preliminary data.</text>
</comment>
<dbReference type="GO" id="GO:0055085">
    <property type="term" value="P:transmembrane transport"/>
    <property type="evidence" value="ECO:0007669"/>
    <property type="project" value="TreeGrafter"/>
</dbReference>
<dbReference type="AlphaFoldDB" id="A0AAN6XF70"/>
<dbReference type="SMART" id="SM01320">
    <property type="entry name" value="TRP_N"/>
    <property type="match status" value="1"/>
</dbReference>
<keyword evidence="4" id="KW-1185">Reference proteome</keyword>
<reference evidence="3" key="1">
    <citation type="journal article" date="2023" name="Mol. Phylogenet. Evol.">
        <title>Genome-scale phylogeny and comparative genomics of the fungal order Sordariales.</title>
        <authorList>
            <person name="Hensen N."/>
            <person name="Bonometti L."/>
            <person name="Westerberg I."/>
            <person name="Brannstrom I.O."/>
            <person name="Guillou S."/>
            <person name="Cros-Aarteil S."/>
            <person name="Calhoun S."/>
            <person name="Haridas S."/>
            <person name="Kuo A."/>
            <person name="Mondo S."/>
            <person name="Pangilinan J."/>
            <person name="Riley R."/>
            <person name="LaButti K."/>
            <person name="Andreopoulos B."/>
            <person name="Lipzen A."/>
            <person name="Chen C."/>
            <person name="Yan M."/>
            <person name="Daum C."/>
            <person name="Ng V."/>
            <person name="Clum A."/>
            <person name="Steindorff A."/>
            <person name="Ohm R.A."/>
            <person name="Martin F."/>
            <person name="Silar P."/>
            <person name="Natvig D.O."/>
            <person name="Lalanne C."/>
            <person name="Gautier V."/>
            <person name="Ament-Velasquez S.L."/>
            <person name="Kruys A."/>
            <person name="Hutchinson M.I."/>
            <person name="Powell A.J."/>
            <person name="Barry K."/>
            <person name="Miller A.N."/>
            <person name="Grigoriev I.V."/>
            <person name="Debuchy R."/>
            <person name="Gladieux P."/>
            <person name="Hiltunen Thoren M."/>
            <person name="Johannesson H."/>
        </authorList>
    </citation>
    <scope>NUCLEOTIDE SEQUENCE</scope>
    <source>
        <strain evidence="3">CBS 315.58</strain>
    </source>
</reference>
<dbReference type="InterPro" id="IPR032800">
    <property type="entry name" value="TRP_N"/>
</dbReference>
<feature type="region of interest" description="Disordered" evidence="1">
    <location>
        <begin position="56"/>
        <end position="91"/>
    </location>
</feature>
<sequence>MREADVADFPVTHTPLSHPESPSERRGIQACGVQARGYHDRLRCSADLLPISSVAAMTGQSPSPDDLSSDTAGTKTHRALHDASHSQPAKPQPIRLPAVLLLLLSPLFHPAAAASVPFENCVPDIYRNSNPPKLQWEPIHVDASFEATDRHTLRVTLWGNVTGSYTATSLPPWDSPDWADPNKTDGKLLAVPDDNVPKPLYTTLKSKIEVLSYQPWSNSSDFCNDSLGNGKCPLAPVFSQETDFERQP</sequence>
<protein>
    <recommendedName>
        <fullName evidence="2">ML-like domain-containing protein</fullName>
    </recommendedName>
</protein>
<dbReference type="PANTHER" id="PTHR31145:SF6">
    <property type="entry name" value="INTEGRAL MEMBRANE PROTEIN (AFU_ORTHOLOGUE AFUA_7G01610)"/>
    <property type="match status" value="1"/>
</dbReference>
<dbReference type="Proteomes" id="UP001303160">
    <property type="component" value="Unassembled WGS sequence"/>
</dbReference>
<dbReference type="InterPro" id="IPR040241">
    <property type="entry name" value="TRP_Flc/Pkd2-like"/>
</dbReference>
<gene>
    <name evidence="3" type="ORF">QBC40DRAFT_103139</name>
</gene>
<dbReference type="EMBL" id="MU863962">
    <property type="protein sequence ID" value="KAK4197492.1"/>
    <property type="molecule type" value="Genomic_DNA"/>
</dbReference>
<feature type="region of interest" description="Disordered" evidence="1">
    <location>
        <begin position="1"/>
        <end position="26"/>
    </location>
</feature>
<feature type="domain" description="ML-like" evidence="2">
    <location>
        <begin position="111"/>
        <end position="245"/>
    </location>
</feature>
<evidence type="ECO:0000256" key="1">
    <source>
        <dbReference type="SAM" id="MobiDB-lite"/>
    </source>
</evidence>
<evidence type="ECO:0000313" key="3">
    <source>
        <dbReference type="EMBL" id="KAK4197492.1"/>
    </source>
</evidence>
<evidence type="ECO:0000259" key="2">
    <source>
        <dbReference type="SMART" id="SM01320"/>
    </source>
</evidence>
<accession>A0AAN6XF70</accession>
<organism evidence="3 4">
    <name type="scientific">Triangularia verruculosa</name>
    <dbReference type="NCBI Taxonomy" id="2587418"/>
    <lineage>
        <taxon>Eukaryota</taxon>
        <taxon>Fungi</taxon>
        <taxon>Dikarya</taxon>
        <taxon>Ascomycota</taxon>
        <taxon>Pezizomycotina</taxon>
        <taxon>Sordariomycetes</taxon>
        <taxon>Sordariomycetidae</taxon>
        <taxon>Sordariales</taxon>
        <taxon>Podosporaceae</taxon>
        <taxon>Triangularia</taxon>
    </lineage>
</organism>
<reference evidence="3" key="2">
    <citation type="submission" date="2023-05" db="EMBL/GenBank/DDBJ databases">
        <authorList>
            <consortium name="Lawrence Berkeley National Laboratory"/>
            <person name="Steindorff A."/>
            <person name="Hensen N."/>
            <person name="Bonometti L."/>
            <person name="Westerberg I."/>
            <person name="Brannstrom I.O."/>
            <person name="Guillou S."/>
            <person name="Cros-Aarteil S."/>
            <person name="Calhoun S."/>
            <person name="Haridas S."/>
            <person name="Kuo A."/>
            <person name="Mondo S."/>
            <person name="Pangilinan J."/>
            <person name="Riley R."/>
            <person name="Labutti K."/>
            <person name="Andreopoulos B."/>
            <person name="Lipzen A."/>
            <person name="Chen C."/>
            <person name="Yanf M."/>
            <person name="Daum C."/>
            <person name="Ng V."/>
            <person name="Clum A."/>
            <person name="Ohm R."/>
            <person name="Martin F."/>
            <person name="Silar P."/>
            <person name="Natvig D."/>
            <person name="Lalanne C."/>
            <person name="Gautier V."/>
            <person name="Ament-Velasquez S.L."/>
            <person name="Kruys A."/>
            <person name="Hutchinson M.I."/>
            <person name="Powell A.J."/>
            <person name="Barry K."/>
            <person name="Miller A.N."/>
            <person name="Grigoriev I.V."/>
            <person name="Debuchy R."/>
            <person name="Gladieux P."/>
            <person name="Thoren M.H."/>
            <person name="Johannesson H."/>
        </authorList>
    </citation>
    <scope>NUCLEOTIDE SEQUENCE</scope>
    <source>
        <strain evidence="3">CBS 315.58</strain>
    </source>
</reference>
<name>A0AAN6XF70_9PEZI</name>